<dbReference type="Gene3D" id="2.40.33.40">
    <property type="entry name" value="Phosphotransferase system, glucitol/sorbitol-specific IIA component"/>
    <property type="match status" value="1"/>
</dbReference>
<dbReference type="KEGG" id="rox:BV494_13245"/>
<dbReference type="SUPFAM" id="SSF141530">
    <property type="entry name" value="PTSIIA/GutA-like"/>
    <property type="match status" value="1"/>
</dbReference>
<evidence type="ECO:0000313" key="3">
    <source>
        <dbReference type="Proteomes" id="UP000239197"/>
    </source>
</evidence>
<keyword evidence="3" id="KW-1185">Reference proteome</keyword>
<dbReference type="AlphaFoldDB" id="A0A2L1USA6"/>
<evidence type="ECO:0000313" key="2">
    <source>
        <dbReference type="EMBL" id="AVF35832.1"/>
    </source>
</evidence>
<name>A0A2L1USA6_9GAMM</name>
<dbReference type="NCBIfam" id="NF007696">
    <property type="entry name" value="PRK10377.1"/>
    <property type="match status" value="1"/>
</dbReference>
<sequence length="120" mass="13266">MQTIYQTTITHIGDFAREALSDQMLITFREGAPADIQDYCFIHQHGQTEGELHRGACMELADVCYPVTAVGEVAMQNLRELGHITLRFDGSAEAEYPGCVHVKGVTPEDIPLGSILKFID</sequence>
<dbReference type="PANTHER" id="PTHR40398">
    <property type="entry name" value="PTS SYSTEM GLUCITOL/SORBITOL-SPECIFIC EIIA COMPONENT"/>
    <property type="match status" value="1"/>
</dbReference>
<dbReference type="GO" id="GO:0005737">
    <property type="term" value="C:cytoplasm"/>
    <property type="evidence" value="ECO:0007669"/>
    <property type="project" value="InterPro"/>
</dbReference>
<dbReference type="GO" id="GO:0016301">
    <property type="term" value="F:kinase activity"/>
    <property type="evidence" value="ECO:0007669"/>
    <property type="project" value="TreeGrafter"/>
</dbReference>
<dbReference type="PANTHER" id="PTHR40398:SF1">
    <property type="entry name" value="PTS SYSTEM GLUCITOL_SORBITOL-SPECIFIC EIIA COMPONENT"/>
    <property type="match status" value="1"/>
</dbReference>
<dbReference type="RefSeq" id="WP_104923301.1">
    <property type="nucleotide sequence ID" value="NZ_CP019062.1"/>
</dbReference>
<protein>
    <submittedName>
        <fullName evidence="2">PTS glucitol/sorbitol transporter subunit IIA</fullName>
    </submittedName>
</protein>
<reference evidence="3" key="1">
    <citation type="submission" date="2017-01" db="EMBL/GenBank/DDBJ databases">
        <title>Genome sequence of Rouxiella sp. ERMR1:05.</title>
        <authorList>
            <person name="Kumar R."/>
            <person name="Singh D."/>
            <person name="Kumar S."/>
        </authorList>
    </citation>
    <scope>NUCLEOTIDE SEQUENCE [LARGE SCALE GENOMIC DNA]</scope>
    <source>
        <strain evidence="3">ERMR1:05</strain>
    </source>
</reference>
<dbReference type="PROSITE" id="PS51097">
    <property type="entry name" value="PTS_EIIA_TYPE_5"/>
    <property type="match status" value="1"/>
</dbReference>
<dbReference type="InterPro" id="IPR004716">
    <property type="entry name" value="PTS_IIA_glucitol/sorbitol-sp"/>
</dbReference>
<organism evidence="2 3">
    <name type="scientific">Rahnella sikkimica</name>
    <dbReference type="NCBI Taxonomy" id="1805933"/>
    <lineage>
        <taxon>Bacteria</taxon>
        <taxon>Pseudomonadati</taxon>
        <taxon>Pseudomonadota</taxon>
        <taxon>Gammaproteobacteria</taxon>
        <taxon>Enterobacterales</taxon>
        <taxon>Yersiniaceae</taxon>
        <taxon>Rahnella</taxon>
    </lineage>
</organism>
<dbReference type="EMBL" id="CP019062">
    <property type="protein sequence ID" value="AVF35832.1"/>
    <property type="molecule type" value="Genomic_DNA"/>
</dbReference>
<dbReference type="Proteomes" id="UP000239197">
    <property type="component" value="Chromosome"/>
</dbReference>
<dbReference type="GO" id="GO:0009401">
    <property type="term" value="P:phosphoenolpyruvate-dependent sugar phosphotransferase system"/>
    <property type="evidence" value="ECO:0007669"/>
    <property type="project" value="InterPro"/>
</dbReference>
<gene>
    <name evidence="2" type="ORF">BV494_13245</name>
</gene>
<feature type="modified residue" description="Phosphohistidine; by HPr" evidence="1">
    <location>
        <position position="43"/>
    </location>
</feature>
<dbReference type="InterPro" id="IPR036665">
    <property type="entry name" value="PTS_IIA_glucitol/sorbitol_sf"/>
</dbReference>
<evidence type="ECO:0000256" key="1">
    <source>
        <dbReference type="PROSITE-ProRule" id="PRU00420"/>
    </source>
</evidence>
<proteinExistence type="predicted"/>
<dbReference type="GO" id="GO:0008982">
    <property type="term" value="F:protein-N(PI)-phosphohistidine-sugar phosphotransferase activity"/>
    <property type="evidence" value="ECO:0007669"/>
    <property type="project" value="InterPro"/>
</dbReference>
<dbReference type="Pfam" id="PF03829">
    <property type="entry name" value="PTSIIA_gutA"/>
    <property type="match status" value="1"/>
</dbReference>
<dbReference type="OrthoDB" id="5113885at2"/>
<accession>A0A2L1USA6</accession>